<organism evidence="2 3">
    <name type="scientific">Panagrellus redivivus</name>
    <name type="common">Microworm</name>
    <dbReference type="NCBI Taxonomy" id="6233"/>
    <lineage>
        <taxon>Eukaryota</taxon>
        <taxon>Metazoa</taxon>
        <taxon>Ecdysozoa</taxon>
        <taxon>Nematoda</taxon>
        <taxon>Chromadorea</taxon>
        <taxon>Rhabditida</taxon>
        <taxon>Tylenchina</taxon>
        <taxon>Panagrolaimomorpha</taxon>
        <taxon>Panagrolaimoidea</taxon>
        <taxon>Panagrolaimidae</taxon>
        <taxon>Panagrellus</taxon>
    </lineage>
</organism>
<dbReference type="WBParaSite" id="Pan_g9502.t1">
    <property type="protein sequence ID" value="Pan_g9502.t1"/>
    <property type="gene ID" value="Pan_g9502"/>
</dbReference>
<evidence type="ECO:0000313" key="3">
    <source>
        <dbReference type="WBParaSite" id="Pan_g9502.t1"/>
    </source>
</evidence>
<protein>
    <submittedName>
        <fullName evidence="3">Transcriptional regulator</fullName>
    </submittedName>
</protein>
<accession>A0A7E5A1S6</accession>
<reference evidence="3" key="2">
    <citation type="submission" date="2020-10" db="UniProtKB">
        <authorList>
            <consortium name="WormBaseParasite"/>
        </authorList>
    </citation>
    <scope>IDENTIFICATION</scope>
</reference>
<dbReference type="AlphaFoldDB" id="A0A7E5A1S6"/>
<evidence type="ECO:0000313" key="2">
    <source>
        <dbReference type="Proteomes" id="UP000492821"/>
    </source>
</evidence>
<sequence>MFRDNCQPCALPAPSAIQPADSATTDQSESISVAAIRDSALPILRDFQRVERKVGGLGPDFAHVSETRD</sequence>
<dbReference type="Proteomes" id="UP000492821">
    <property type="component" value="Unassembled WGS sequence"/>
</dbReference>
<reference evidence="2" key="1">
    <citation type="journal article" date="2013" name="Genetics">
        <title>The draft genome and transcriptome of Panagrellus redivivus are shaped by the harsh demands of a free-living lifestyle.</title>
        <authorList>
            <person name="Srinivasan J."/>
            <person name="Dillman A.R."/>
            <person name="Macchietto M.G."/>
            <person name="Heikkinen L."/>
            <person name="Lakso M."/>
            <person name="Fracchia K.M."/>
            <person name="Antoshechkin I."/>
            <person name="Mortazavi A."/>
            <person name="Wong G."/>
            <person name="Sternberg P.W."/>
        </authorList>
    </citation>
    <scope>NUCLEOTIDE SEQUENCE [LARGE SCALE GENOMIC DNA]</scope>
    <source>
        <strain evidence="2">MT8872</strain>
    </source>
</reference>
<keyword evidence="2" id="KW-1185">Reference proteome</keyword>
<name>A0A7E5A1S6_PANRE</name>
<proteinExistence type="predicted"/>
<feature type="compositionally biased region" description="Polar residues" evidence="1">
    <location>
        <begin position="21"/>
        <end position="30"/>
    </location>
</feature>
<feature type="region of interest" description="Disordered" evidence="1">
    <location>
        <begin position="1"/>
        <end position="30"/>
    </location>
</feature>
<evidence type="ECO:0000256" key="1">
    <source>
        <dbReference type="SAM" id="MobiDB-lite"/>
    </source>
</evidence>